<comment type="caution">
    <text evidence="1">The sequence shown here is derived from an EMBL/GenBank/DDBJ whole genome shotgun (WGS) entry which is preliminary data.</text>
</comment>
<dbReference type="Proteomes" id="UP000523795">
    <property type="component" value="Unassembled WGS sequence"/>
</dbReference>
<accession>A0ABX1JVG9</accession>
<keyword evidence="2" id="KW-1185">Reference proteome</keyword>
<reference evidence="1 2" key="1">
    <citation type="submission" date="2020-04" db="EMBL/GenBank/DDBJ databases">
        <authorList>
            <person name="Liu S."/>
        </authorList>
    </citation>
    <scope>NUCLEOTIDE SEQUENCE [LARGE SCALE GENOMIC DNA]</scope>
    <source>
        <strain evidence="1 2">CGMCC 1.15091</strain>
    </source>
</reference>
<gene>
    <name evidence="1" type="ORF">HER39_19765</name>
</gene>
<sequence>MERFTGFIAGLGTSAGRRLVVGHWTDPPLGAFTDVMTEDRDGLRSLLAPNRAVADYVSVTYRFDEVV</sequence>
<name>A0ABX1JVG9_9MICC</name>
<protein>
    <submittedName>
        <fullName evidence="1">Uncharacterized protein</fullName>
    </submittedName>
</protein>
<feature type="non-terminal residue" evidence="1">
    <location>
        <position position="67"/>
    </location>
</feature>
<evidence type="ECO:0000313" key="2">
    <source>
        <dbReference type="Proteomes" id="UP000523795"/>
    </source>
</evidence>
<evidence type="ECO:0000313" key="1">
    <source>
        <dbReference type="EMBL" id="NKX52769.1"/>
    </source>
</evidence>
<dbReference type="EMBL" id="JAAZSR010000724">
    <property type="protein sequence ID" value="NKX52769.1"/>
    <property type="molecule type" value="Genomic_DNA"/>
</dbReference>
<organism evidence="1 2">
    <name type="scientific">Arthrobacter deserti</name>
    <dbReference type="NCBI Taxonomy" id="1742687"/>
    <lineage>
        <taxon>Bacteria</taxon>
        <taxon>Bacillati</taxon>
        <taxon>Actinomycetota</taxon>
        <taxon>Actinomycetes</taxon>
        <taxon>Micrococcales</taxon>
        <taxon>Micrococcaceae</taxon>
        <taxon>Arthrobacter</taxon>
    </lineage>
</organism>
<proteinExistence type="predicted"/>